<organism evidence="1">
    <name type="scientific">Rhizophora mucronata</name>
    <name type="common">Asiatic mangrove</name>
    <dbReference type="NCBI Taxonomy" id="61149"/>
    <lineage>
        <taxon>Eukaryota</taxon>
        <taxon>Viridiplantae</taxon>
        <taxon>Streptophyta</taxon>
        <taxon>Embryophyta</taxon>
        <taxon>Tracheophyta</taxon>
        <taxon>Spermatophyta</taxon>
        <taxon>Magnoliopsida</taxon>
        <taxon>eudicotyledons</taxon>
        <taxon>Gunneridae</taxon>
        <taxon>Pentapetalae</taxon>
        <taxon>rosids</taxon>
        <taxon>fabids</taxon>
        <taxon>Malpighiales</taxon>
        <taxon>Rhizophoraceae</taxon>
        <taxon>Rhizophora</taxon>
    </lineage>
</organism>
<evidence type="ECO:0000313" key="1">
    <source>
        <dbReference type="EMBL" id="MBX06173.1"/>
    </source>
</evidence>
<dbReference type="GO" id="GO:0016740">
    <property type="term" value="F:transferase activity"/>
    <property type="evidence" value="ECO:0007669"/>
    <property type="project" value="UniProtKB-KW"/>
</dbReference>
<dbReference type="AlphaFoldDB" id="A0A2P2KKC7"/>
<proteinExistence type="predicted"/>
<accession>A0A2P2KKC7</accession>
<reference evidence="1" key="1">
    <citation type="submission" date="2018-02" db="EMBL/GenBank/DDBJ databases">
        <title>Rhizophora mucronata_Transcriptome.</title>
        <authorList>
            <person name="Meera S.P."/>
            <person name="Sreeshan A."/>
            <person name="Augustine A."/>
        </authorList>
    </citation>
    <scope>NUCLEOTIDE SEQUENCE</scope>
    <source>
        <tissue evidence="1">Leaf</tissue>
    </source>
</reference>
<name>A0A2P2KKC7_RHIMU</name>
<protein>
    <submittedName>
        <fullName evidence="1">Hexosyltransferase</fullName>
    </submittedName>
</protein>
<sequence length="59" mass="6775">MDLKSCYQRGIQKFARMCATQYGHLQLILVQLTIIKQGRDTPKTQNCTPGQTPYHCPHI</sequence>
<dbReference type="EMBL" id="GGEC01025689">
    <property type="protein sequence ID" value="MBX06173.1"/>
    <property type="molecule type" value="Transcribed_RNA"/>
</dbReference>
<keyword evidence="1" id="KW-0808">Transferase</keyword>